<dbReference type="InParanoid" id="A0A151Z4J9"/>
<reference evidence="1 2" key="1">
    <citation type="submission" date="2015-12" db="EMBL/GenBank/DDBJ databases">
        <title>Dictyostelia acquired genes for synthesis and detection of signals that induce cell-type specialization by lateral gene transfer from prokaryotes.</title>
        <authorList>
            <person name="Gloeckner G."/>
            <person name="Schaap P."/>
        </authorList>
    </citation>
    <scope>NUCLEOTIDE SEQUENCE [LARGE SCALE GENOMIC DNA]</scope>
    <source>
        <strain evidence="1 2">TK</strain>
    </source>
</reference>
<keyword evidence="2" id="KW-1185">Reference proteome</keyword>
<evidence type="ECO:0000313" key="1">
    <source>
        <dbReference type="EMBL" id="KYQ88868.1"/>
    </source>
</evidence>
<name>A0A151Z4J9_TIELA</name>
<protein>
    <submittedName>
        <fullName evidence="1">Uncharacterized protein</fullName>
    </submittedName>
</protein>
<comment type="caution">
    <text evidence="1">The sequence shown here is derived from an EMBL/GenBank/DDBJ whole genome shotgun (WGS) entry which is preliminary data.</text>
</comment>
<dbReference type="OrthoDB" id="16619at2759"/>
<dbReference type="Proteomes" id="UP000076078">
    <property type="component" value="Unassembled WGS sequence"/>
</dbReference>
<dbReference type="AlphaFoldDB" id="A0A151Z4J9"/>
<proteinExistence type="predicted"/>
<sequence length="68" mass="7842">METIPAYSELIKSSSKDQSTNISLSQRLVLKFKVQIFLSCQIATEIPALETYIEKKVFELLSQYIKEK</sequence>
<dbReference type="EMBL" id="LODT01000047">
    <property type="protein sequence ID" value="KYQ88868.1"/>
    <property type="molecule type" value="Genomic_DNA"/>
</dbReference>
<organism evidence="1 2">
    <name type="scientific">Tieghemostelium lacteum</name>
    <name type="common">Slime mold</name>
    <name type="synonym">Dictyostelium lacteum</name>
    <dbReference type="NCBI Taxonomy" id="361077"/>
    <lineage>
        <taxon>Eukaryota</taxon>
        <taxon>Amoebozoa</taxon>
        <taxon>Evosea</taxon>
        <taxon>Eumycetozoa</taxon>
        <taxon>Dictyostelia</taxon>
        <taxon>Dictyosteliales</taxon>
        <taxon>Raperosteliaceae</taxon>
        <taxon>Tieghemostelium</taxon>
    </lineage>
</organism>
<evidence type="ECO:0000313" key="2">
    <source>
        <dbReference type="Proteomes" id="UP000076078"/>
    </source>
</evidence>
<accession>A0A151Z4J9</accession>
<gene>
    <name evidence="1" type="ORF">DLAC_10674</name>
</gene>